<feature type="domain" description="Cardiolipin synthase N-terminal" evidence="7">
    <location>
        <begin position="20"/>
        <end position="62"/>
    </location>
</feature>
<evidence type="ECO:0000256" key="4">
    <source>
        <dbReference type="ARBA" id="ARBA00022989"/>
    </source>
</evidence>
<proteinExistence type="predicted"/>
<dbReference type="AlphaFoldDB" id="A0A845E5A2"/>
<evidence type="ECO:0000256" key="2">
    <source>
        <dbReference type="ARBA" id="ARBA00022475"/>
    </source>
</evidence>
<protein>
    <submittedName>
        <fullName evidence="8">Transcriptional regulator</fullName>
    </submittedName>
</protein>
<keyword evidence="2" id="KW-1003">Cell membrane</keyword>
<evidence type="ECO:0000256" key="5">
    <source>
        <dbReference type="ARBA" id="ARBA00023136"/>
    </source>
</evidence>
<accession>A0A845E5A2</accession>
<dbReference type="GO" id="GO:0005886">
    <property type="term" value="C:plasma membrane"/>
    <property type="evidence" value="ECO:0007669"/>
    <property type="project" value="UniProtKB-SubCell"/>
</dbReference>
<comment type="caution">
    <text evidence="8">The sequence shown here is derived from an EMBL/GenBank/DDBJ whole genome shotgun (WGS) entry which is preliminary data.</text>
</comment>
<dbReference type="EMBL" id="WMEZ01000007">
    <property type="protein sequence ID" value="MYL50984.1"/>
    <property type="molecule type" value="Genomic_DNA"/>
</dbReference>
<reference evidence="8 9" key="1">
    <citation type="submission" date="2019-11" db="EMBL/GenBank/DDBJ databases">
        <title>Genome sequences of 17 halophilic strains isolated from different environments.</title>
        <authorList>
            <person name="Furrow R.E."/>
        </authorList>
    </citation>
    <scope>NUCLEOTIDE SEQUENCE [LARGE SCALE GENOMIC DNA]</scope>
    <source>
        <strain evidence="8 9">22505_10_Sand</strain>
    </source>
</reference>
<keyword evidence="5 6" id="KW-0472">Membrane</keyword>
<evidence type="ECO:0000256" key="6">
    <source>
        <dbReference type="SAM" id="Phobius"/>
    </source>
</evidence>
<dbReference type="OrthoDB" id="3243324at2"/>
<sequence>MQFINENLAIIAPLLIIQVVLMITALVSLIRAEATNGPKWMWVLIILFINTIGPIAYFIFGRSHES</sequence>
<dbReference type="Proteomes" id="UP000447393">
    <property type="component" value="Unassembled WGS sequence"/>
</dbReference>
<gene>
    <name evidence="8" type="ORF">GLV98_15925</name>
</gene>
<keyword evidence="4 6" id="KW-1133">Transmembrane helix</keyword>
<evidence type="ECO:0000256" key="1">
    <source>
        <dbReference type="ARBA" id="ARBA00004651"/>
    </source>
</evidence>
<evidence type="ECO:0000313" key="9">
    <source>
        <dbReference type="Proteomes" id="UP000447393"/>
    </source>
</evidence>
<feature type="transmembrane region" description="Helical" evidence="6">
    <location>
        <begin position="40"/>
        <end position="60"/>
    </location>
</feature>
<organism evidence="8 9">
    <name type="scientific">Halobacillus litoralis</name>
    <dbReference type="NCBI Taxonomy" id="45668"/>
    <lineage>
        <taxon>Bacteria</taxon>
        <taxon>Bacillati</taxon>
        <taxon>Bacillota</taxon>
        <taxon>Bacilli</taxon>
        <taxon>Bacillales</taxon>
        <taxon>Bacillaceae</taxon>
        <taxon>Halobacillus</taxon>
    </lineage>
</organism>
<evidence type="ECO:0000313" key="8">
    <source>
        <dbReference type="EMBL" id="MYL50984.1"/>
    </source>
</evidence>
<name>A0A845E5A2_9BACI</name>
<dbReference type="Pfam" id="PF13396">
    <property type="entry name" value="PLDc_N"/>
    <property type="match status" value="1"/>
</dbReference>
<evidence type="ECO:0000259" key="7">
    <source>
        <dbReference type="Pfam" id="PF13396"/>
    </source>
</evidence>
<comment type="subcellular location">
    <subcellularLocation>
        <location evidence="1">Cell membrane</location>
        <topology evidence="1">Multi-pass membrane protein</topology>
    </subcellularLocation>
</comment>
<keyword evidence="3 6" id="KW-0812">Transmembrane</keyword>
<evidence type="ECO:0000256" key="3">
    <source>
        <dbReference type="ARBA" id="ARBA00022692"/>
    </source>
</evidence>
<feature type="transmembrane region" description="Helical" evidence="6">
    <location>
        <begin position="7"/>
        <end position="28"/>
    </location>
</feature>
<dbReference type="InterPro" id="IPR027379">
    <property type="entry name" value="CLS_N"/>
</dbReference>